<evidence type="ECO:0000259" key="3">
    <source>
        <dbReference type="PROSITE" id="PS51352"/>
    </source>
</evidence>
<dbReference type="PANTHER" id="PTHR45672:SF3">
    <property type="entry name" value="THIOREDOXIN DOMAIN-CONTAINING PROTEIN 5"/>
    <property type="match status" value="1"/>
</dbReference>
<dbReference type="PANTHER" id="PTHR45672">
    <property type="entry name" value="PROTEIN DISULFIDE-ISOMERASE C17H9.14C-RELATED"/>
    <property type="match status" value="1"/>
</dbReference>
<evidence type="ECO:0000313" key="5">
    <source>
        <dbReference type="Proteomes" id="UP000887116"/>
    </source>
</evidence>
<dbReference type="Pfam" id="PF00085">
    <property type="entry name" value="Thioredoxin"/>
    <property type="match status" value="1"/>
</dbReference>
<evidence type="ECO:0000256" key="1">
    <source>
        <dbReference type="ARBA" id="ARBA00006347"/>
    </source>
</evidence>
<dbReference type="EMBL" id="BMAO01032355">
    <property type="protein sequence ID" value="GFQ81694.1"/>
    <property type="molecule type" value="Genomic_DNA"/>
</dbReference>
<dbReference type="GO" id="GO:0006457">
    <property type="term" value="P:protein folding"/>
    <property type="evidence" value="ECO:0007669"/>
    <property type="project" value="TreeGrafter"/>
</dbReference>
<dbReference type="GO" id="GO:0003756">
    <property type="term" value="F:protein disulfide isomerase activity"/>
    <property type="evidence" value="ECO:0007669"/>
    <property type="project" value="TreeGrafter"/>
</dbReference>
<gene>
    <name evidence="4" type="primary">CG11007</name>
    <name evidence="4" type="ORF">TNCT_646781</name>
</gene>
<dbReference type="InterPro" id="IPR051063">
    <property type="entry name" value="PDI"/>
</dbReference>
<dbReference type="GO" id="GO:0005783">
    <property type="term" value="C:endoplasmic reticulum"/>
    <property type="evidence" value="ECO:0007669"/>
    <property type="project" value="TreeGrafter"/>
</dbReference>
<dbReference type="Gene3D" id="3.40.30.10">
    <property type="entry name" value="Glutaredoxin"/>
    <property type="match status" value="1"/>
</dbReference>
<name>A0A8X6KQT5_TRICU</name>
<evidence type="ECO:0000313" key="4">
    <source>
        <dbReference type="EMBL" id="GFQ81694.1"/>
    </source>
</evidence>
<dbReference type="InterPro" id="IPR036249">
    <property type="entry name" value="Thioredoxin-like_sf"/>
</dbReference>
<evidence type="ECO:0000256" key="2">
    <source>
        <dbReference type="ARBA" id="ARBA00022729"/>
    </source>
</evidence>
<keyword evidence="4" id="KW-0472">Membrane</keyword>
<dbReference type="OrthoDB" id="20229at2759"/>
<keyword evidence="4" id="KW-0812">Transmembrane</keyword>
<sequence length="279" mass="32239">MGFVTLKELKRLIHPHHILNFVLAVSYLFTKLVSPFCTFLYPKSGCELEFKETEILIFLAVIVLLRTKKRGAVQMIPYLTSLCMYAKLANIALFFYSDPRFGVVYAVLCLIHLLLLPEPTYEGPDNVIYFTGQNLEEELKRDTRITWLVTFYTVWNSNCVNFAPIFAEMSVKYGLDNLKFGKVDATRYPEVAEKFHVSTSAFSKQLPTVILFRNGKEVNRRPTVDAKCQLIKFFFSEENLAAALDLNNLYQECKNNPIKKHKKEETERKENAVDHIKAE</sequence>
<dbReference type="SUPFAM" id="SSF52833">
    <property type="entry name" value="Thioredoxin-like"/>
    <property type="match status" value="1"/>
</dbReference>
<keyword evidence="5" id="KW-1185">Reference proteome</keyword>
<organism evidence="4 5">
    <name type="scientific">Trichonephila clavata</name>
    <name type="common">Joro spider</name>
    <name type="synonym">Nephila clavata</name>
    <dbReference type="NCBI Taxonomy" id="2740835"/>
    <lineage>
        <taxon>Eukaryota</taxon>
        <taxon>Metazoa</taxon>
        <taxon>Ecdysozoa</taxon>
        <taxon>Arthropoda</taxon>
        <taxon>Chelicerata</taxon>
        <taxon>Arachnida</taxon>
        <taxon>Araneae</taxon>
        <taxon>Araneomorphae</taxon>
        <taxon>Entelegynae</taxon>
        <taxon>Araneoidea</taxon>
        <taxon>Nephilidae</taxon>
        <taxon>Trichonephila</taxon>
    </lineage>
</organism>
<comment type="caution">
    <text evidence="4">The sequence shown here is derived from an EMBL/GenBank/DDBJ whole genome shotgun (WGS) entry which is preliminary data.</text>
</comment>
<proteinExistence type="inferred from homology"/>
<comment type="similarity">
    <text evidence="1">Belongs to the protein disulfide isomerase family.</text>
</comment>
<dbReference type="Proteomes" id="UP000887116">
    <property type="component" value="Unassembled WGS sequence"/>
</dbReference>
<reference evidence="4" key="1">
    <citation type="submission" date="2020-07" db="EMBL/GenBank/DDBJ databases">
        <title>Multicomponent nature underlies the extraordinary mechanical properties of spider dragline silk.</title>
        <authorList>
            <person name="Kono N."/>
            <person name="Nakamura H."/>
            <person name="Mori M."/>
            <person name="Yoshida Y."/>
            <person name="Ohtoshi R."/>
            <person name="Malay A.D."/>
            <person name="Moran D.A.P."/>
            <person name="Tomita M."/>
            <person name="Numata K."/>
            <person name="Arakawa K."/>
        </authorList>
    </citation>
    <scope>NUCLEOTIDE SEQUENCE</scope>
</reference>
<feature type="domain" description="Thioredoxin" evidence="3">
    <location>
        <begin position="112"/>
        <end position="249"/>
    </location>
</feature>
<accession>A0A8X6KQT5</accession>
<protein>
    <submittedName>
        <fullName evidence="4">Thioredoxin-related transmembrane protein 2 homolog</fullName>
    </submittedName>
</protein>
<keyword evidence="2" id="KW-0732">Signal</keyword>
<dbReference type="AlphaFoldDB" id="A0A8X6KQT5"/>
<dbReference type="PROSITE" id="PS51352">
    <property type="entry name" value="THIOREDOXIN_2"/>
    <property type="match status" value="1"/>
</dbReference>
<dbReference type="InterPro" id="IPR013766">
    <property type="entry name" value="Thioredoxin_domain"/>
</dbReference>